<dbReference type="Gramene" id="CDF39663">
    <property type="protein sequence ID" value="CDF39663"/>
    <property type="gene ID" value="CHC_T00008613001"/>
</dbReference>
<dbReference type="PANTHER" id="PTHR10210:SF41">
    <property type="entry name" value="RIBOSE-PHOSPHATE PYROPHOSPHOKINASE 1, CHLOROPLASTIC"/>
    <property type="match status" value="1"/>
</dbReference>
<dbReference type="GO" id="GO:0006164">
    <property type="term" value="P:purine nucleotide biosynthetic process"/>
    <property type="evidence" value="ECO:0007669"/>
    <property type="project" value="TreeGrafter"/>
</dbReference>
<evidence type="ECO:0000256" key="12">
    <source>
        <dbReference type="ARBA" id="ARBA00049535"/>
    </source>
</evidence>
<organism evidence="15 16">
    <name type="scientific">Chondrus crispus</name>
    <name type="common">Carrageen Irish moss</name>
    <name type="synonym">Polymorpha crispa</name>
    <dbReference type="NCBI Taxonomy" id="2769"/>
    <lineage>
        <taxon>Eukaryota</taxon>
        <taxon>Rhodophyta</taxon>
        <taxon>Florideophyceae</taxon>
        <taxon>Rhodymeniophycidae</taxon>
        <taxon>Gigartinales</taxon>
        <taxon>Gigartinaceae</taxon>
        <taxon>Chondrus</taxon>
    </lineage>
</organism>
<comment type="similarity">
    <text evidence="3">Belongs to the ribose-phosphate pyrophosphokinase family.</text>
</comment>
<dbReference type="GeneID" id="17317675"/>
<dbReference type="GO" id="GO:0006015">
    <property type="term" value="P:5-phosphoribose 1-diphosphate biosynthetic process"/>
    <property type="evidence" value="ECO:0007669"/>
    <property type="project" value="TreeGrafter"/>
</dbReference>
<keyword evidence="8" id="KW-0547">Nucleotide-binding</keyword>
<gene>
    <name evidence="15" type="ORF">CHC_T00008613001</name>
</gene>
<sequence length="356" mass="38255">MSNPCTPPSATRAAPSNPPPILPPTPRRAAVALDKALNYQVCILSGTANRPLASEIASHLGLPLAAATVSAFSDGETRVAIDDSVRGKDVFIVQPTAPPVNDHVMQLLLLADALSRASAKRITAVVPYYGYARQDRKRHPRVPISARLLANLIQAAGVHRVLAFELHAGQIQGFFNLPVDHIFAMPILLQYFQDHPAPPRDARLVVVSPDAGAVERARRLASALDAALAIIYKRRSAPNVAHVLCIIGDVRDAHCLIVDDMVDTAGTLCNAAETLKENGARSVRACCVHAILSGPAVERIAASCIEELVVTNSIEIKEETKAALPRITQLSCGKLIAETIRRIHREESVSTMFTSE</sequence>
<evidence type="ECO:0000256" key="5">
    <source>
        <dbReference type="ARBA" id="ARBA00022679"/>
    </source>
</evidence>
<dbReference type="Pfam" id="PF14572">
    <property type="entry name" value="Pribosyl_synth"/>
    <property type="match status" value="1"/>
</dbReference>
<keyword evidence="16" id="KW-1185">Reference proteome</keyword>
<dbReference type="Proteomes" id="UP000012073">
    <property type="component" value="Unassembled WGS sequence"/>
</dbReference>
<dbReference type="PhylomeDB" id="R7QPG3"/>
<feature type="region of interest" description="Disordered" evidence="13">
    <location>
        <begin position="1"/>
        <end position="24"/>
    </location>
</feature>
<dbReference type="InterPro" id="IPR005946">
    <property type="entry name" value="Rib-P_diPkinase"/>
</dbReference>
<dbReference type="OrthoDB" id="413572at2759"/>
<dbReference type="PANTHER" id="PTHR10210">
    <property type="entry name" value="RIBOSE-PHOSPHATE DIPHOSPHOKINASE FAMILY MEMBER"/>
    <property type="match status" value="1"/>
</dbReference>
<dbReference type="NCBIfam" id="TIGR01251">
    <property type="entry name" value="ribP_PPkin"/>
    <property type="match status" value="1"/>
</dbReference>
<dbReference type="GO" id="GO:0002189">
    <property type="term" value="C:ribose phosphate diphosphokinase complex"/>
    <property type="evidence" value="ECO:0007669"/>
    <property type="project" value="TreeGrafter"/>
</dbReference>
<evidence type="ECO:0000256" key="3">
    <source>
        <dbReference type="ARBA" id="ARBA00006478"/>
    </source>
</evidence>
<dbReference type="NCBIfam" id="NF002320">
    <property type="entry name" value="PRK01259.1"/>
    <property type="match status" value="1"/>
</dbReference>
<evidence type="ECO:0000256" key="8">
    <source>
        <dbReference type="ARBA" id="ARBA00022741"/>
    </source>
</evidence>
<comment type="catalytic activity">
    <reaction evidence="12">
        <text>D-ribose 5-phosphate + ATP = 5-phospho-alpha-D-ribose 1-diphosphate + AMP + H(+)</text>
        <dbReference type="Rhea" id="RHEA:15609"/>
        <dbReference type="ChEBI" id="CHEBI:15378"/>
        <dbReference type="ChEBI" id="CHEBI:30616"/>
        <dbReference type="ChEBI" id="CHEBI:58017"/>
        <dbReference type="ChEBI" id="CHEBI:78346"/>
        <dbReference type="ChEBI" id="CHEBI:456215"/>
        <dbReference type="EC" id="2.7.6.1"/>
    </reaction>
</comment>
<dbReference type="InterPro" id="IPR037515">
    <property type="entry name" value="Rib-P_diPkinase_bac"/>
</dbReference>
<dbReference type="GO" id="GO:0005737">
    <property type="term" value="C:cytoplasm"/>
    <property type="evidence" value="ECO:0007669"/>
    <property type="project" value="TreeGrafter"/>
</dbReference>
<keyword evidence="5" id="KW-0808">Transferase</keyword>
<dbReference type="GO" id="GO:0005524">
    <property type="term" value="F:ATP binding"/>
    <property type="evidence" value="ECO:0007669"/>
    <property type="project" value="UniProtKB-KW"/>
</dbReference>
<keyword evidence="10" id="KW-0067">ATP-binding</keyword>
<evidence type="ECO:0000256" key="2">
    <source>
        <dbReference type="ARBA" id="ARBA00004996"/>
    </source>
</evidence>
<feature type="domain" description="Ribose-phosphate pyrophosphokinase N-terminal" evidence="14">
    <location>
        <begin position="42"/>
        <end position="157"/>
    </location>
</feature>
<dbReference type="SUPFAM" id="SSF53271">
    <property type="entry name" value="PRTase-like"/>
    <property type="match status" value="2"/>
</dbReference>
<dbReference type="RefSeq" id="XP_005709957.1">
    <property type="nucleotide sequence ID" value="XM_005709900.1"/>
</dbReference>
<dbReference type="HAMAP" id="MF_00583_B">
    <property type="entry name" value="RibP_PPkinase_B"/>
    <property type="match status" value="1"/>
</dbReference>
<comment type="cofactor">
    <cofactor evidence="1">
        <name>Mg(2+)</name>
        <dbReference type="ChEBI" id="CHEBI:18420"/>
    </cofactor>
</comment>
<accession>R7QPG3</accession>
<dbReference type="GO" id="GO:0000287">
    <property type="term" value="F:magnesium ion binding"/>
    <property type="evidence" value="ECO:0007669"/>
    <property type="project" value="InterPro"/>
</dbReference>
<dbReference type="FunFam" id="3.40.50.2020:FF:000002">
    <property type="entry name" value="Ribose-phosphate pyrophosphokinase"/>
    <property type="match status" value="1"/>
</dbReference>
<dbReference type="KEGG" id="ccp:CHC_T00008613001"/>
<keyword evidence="9 15" id="KW-0418">Kinase</keyword>
<keyword evidence="6" id="KW-0479">Metal-binding</keyword>
<dbReference type="GO" id="GO:0004749">
    <property type="term" value="F:ribose phosphate diphosphokinase activity"/>
    <property type="evidence" value="ECO:0007669"/>
    <property type="project" value="UniProtKB-EC"/>
</dbReference>
<keyword evidence="7" id="KW-0545">Nucleotide biosynthesis</keyword>
<dbReference type="Gene3D" id="3.40.50.2020">
    <property type="match status" value="2"/>
</dbReference>
<evidence type="ECO:0000256" key="10">
    <source>
        <dbReference type="ARBA" id="ARBA00022840"/>
    </source>
</evidence>
<dbReference type="EMBL" id="HG002062">
    <property type="protein sequence ID" value="CDF39663.1"/>
    <property type="molecule type" value="Genomic_DNA"/>
</dbReference>
<dbReference type="STRING" id="2769.R7QPG3"/>
<dbReference type="CDD" id="cd06223">
    <property type="entry name" value="PRTases_typeI"/>
    <property type="match status" value="1"/>
</dbReference>
<dbReference type="Pfam" id="PF13793">
    <property type="entry name" value="Pribosyltran_N"/>
    <property type="match status" value="1"/>
</dbReference>
<evidence type="ECO:0000256" key="1">
    <source>
        <dbReference type="ARBA" id="ARBA00001946"/>
    </source>
</evidence>
<comment type="pathway">
    <text evidence="2">Metabolic intermediate biosynthesis; 5-phospho-alpha-D-ribose 1-diphosphate biosynthesis; 5-phospho-alpha-D-ribose 1-diphosphate from D-ribose 5-phosphate (route I): step 1/1.</text>
</comment>
<protein>
    <recommendedName>
        <fullName evidence="4">ribose-phosphate diphosphokinase</fullName>
        <ecNumber evidence="4">2.7.6.1</ecNumber>
    </recommendedName>
</protein>
<dbReference type="AlphaFoldDB" id="R7QPG3"/>
<evidence type="ECO:0000313" key="16">
    <source>
        <dbReference type="Proteomes" id="UP000012073"/>
    </source>
</evidence>
<keyword evidence="11" id="KW-0460">Magnesium</keyword>
<dbReference type="FunFam" id="3.40.50.2020:FF:000001">
    <property type="entry name" value="Ribose-phosphate pyrophosphokinase"/>
    <property type="match status" value="1"/>
</dbReference>
<evidence type="ECO:0000259" key="14">
    <source>
        <dbReference type="Pfam" id="PF13793"/>
    </source>
</evidence>
<evidence type="ECO:0000256" key="11">
    <source>
        <dbReference type="ARBA" id="ARBA00022842"/>
    </source>
</evidence>
<dbReference type="SMART" id="SM01400">
    <property type="entry name" value="Pribosyltran_N"/>
    <property type="match status" value="1"/>
</dbReference>
<reference evidence="16" key="1">
    <citation type="journal article" date="2013" name="Proc. Natl. Acad. Sci. U.S.A.">
        <title>Genome structure and metabolic features in the red seaweed Chondrus crispus shed light on evolution of the Archaeplastida.</title>
        <authorList>
            <person name="Collen J."/>
            <person name="Porcel B."/>
            <person name="Carre W."/>
            <person name="Ball S.G."/>
            <person name="Chaparro C."/>
            <person name="Tonon T."/>
            <person name="Barbeyron T."/>
            <person name="Michel G."/>
            <person name="Noel B."/>
            <person name="Valentin K."/>
            <person name="Elias M."/>
            <person name="Artiguenave F."/>
            <person name="Arun A."/>
            <person name="Aury J.M."/>
            <person name="Barbosa-Neto J.F."/>
            <person name="Bothwell J.H."/>
            <person name="Bouget F.Y."/>
            <person name="Brillet L."/>
            <person name="Cabello-Hurtado F."/>
            <person name="Capella-Gutierrez S."/>
            <person name="Charrier B."/>
            <person name="Cladiere L."/>
            <person name="Cock J.M."/>
            <person name="Coelho S.M."/>
            <person name="Colleoni C."/>
            <person name="Czjzek M."/>
            <person name="Da Silva C."/>
            <person name="Delage L."/>
            <person name="Denoeud F."/>
            <person name="Deschamps P."/>
            <person name="Dittami S.M."/>
            <person name="Gabaldon T."/>
            <person name="Gachon C.M."/>
            <person name="Groisillier A."/>
            <person name="Herve C."/>
            <person name="Jabbari K."/>
            <person name="Katinka M."/>
            <person name="Kloareg B."/>
            <person name="Kowalczyk N."/>
            <person name="Labadie K."/>
            <person name="Leblanc C."/>
            <person name="Lopez P.J."/>
            <person name="McLachlan D.H."/>
            <person name="Meslet-Cladiere L."/>
            <person name="Moustafa A."/>
            <person name="Nehr Z."/>
            <person name="Nyvall Collen P."/>
            <person name="Panaud O."/>
            <person name="Partensky F."/>
            <person name="Poulain J."/>
            <person name="Rensing S.A."/>
            <person name="Rousvoal S."/>
            <person name="Samson G."/>
            <person name="Symeonidi A."/>
            <person name="Weissenbach J."/>
            <person name="Zambounis A."/>
            <person name="Wincker P."/>
            <person name="Boyen C."/>
        </authorList>
    </citation>
    <scope>NUCLEOTIDE SEQUENCE [LARGE SCALE GENOMIC DNA]</scope>
    <source>
        <strain evidence="16">cv. Stackhouse</strain>
    </source>
</reference>
<dbReference type="GO" id="GO:0016301">
    <property type="term" value="F:kinase activity"/>
    <property type="evidence" value="ECO:0007669"/>
    <property type="project" value="UniProtKB-KW"/>
</dbReference>
<dbReference type="InterPro" id="IPR029057">
    <property type="entry name" value="PRTase-like"/>
</dbReference>
<dbReference type="OMA" id="IHNCESI"/>
<name>R7QPG3_CHOCR</name>
<evidence type="ECO:0000256" key="6">
    <source>
        <dbReference type="ARBA" id="ARBA00022723"/>
    </source>
</evidence>
<proteinExistence type="inferred from homology"/>
<dbReference type="InterPro" id="IPR029099">
    <property type="entry name" value="Pribosyltran_N"/>
</dbReference>
<dbReference type="InterPro" id="IPR000836">
    <property type="entry name" value="PRTase_dom"/>
</dbReference>
<dbReference type="EC" id="2.7.6.1" evidence="4"/>
<evidence type="ECO:0000256" key="4">
    <source>
        <dbReference type="ARBA" id="ARBA00013247"/>
    </source>
</evidence>
<evidence type="ECO:0000256" key="13">
    <source>
        <dbReference type="SAM" id="MobiDB-lite"/>
    </source>
</evidence>
<evidence type="ECO:0000256" key="7">
    <source>
        <dbReference type="ARBA" id="ARBA00022727"/>
    </source>
</evidence>
<evidence type="ECO:0000256" key="9">
    <source>
        <dbReference type="ARBA" id="ARBA00022777"/>
    </source>
</evidence>
<evidence type="ECO:0000313" key="15">
    <source>
        <dbReference type="EMBL" id="CDF39663.1"/>
    </source>
</evidence>